<dbReference type="AlphaFoldDB" id="A0A6M5YI86"/>
<evidence type="ECO:0000313" key="3">
    <source>
        <dbReference type="Proteomes" id="UP000503447"/>
    </source>
</evidence>
<feature type="region of interest" description="Disordered" evidence="1">
    <location>
        <begin position="1"/>
        <end position="40"/>
    </location>
</feature>
<evidence type="ECO:0000313" key="2">
    <source>
        <dbReference type="EMBL" id="QJW93799.1"/>
    </source>
</evidence>
<protein>
    <submittedName>
        <fullName evidence="2">Uncharacterized protein</fullName>
    </submittedName>
</protein>
<accession>A0A6M5YI86</accession>
<organism evidence="2 3">
    <name type="scientific">Frigoriglobus tundricola</name>
    <dbReference type="NCBI Taxonomy" id="2774151"/>
    <lineage>
        <taxon>Bacteria</taxon>
        <taxon>Pseudomonadati</taxon>
        <taxon>Planctomycetota</taxon>
        <taxon>Planctomycetia</taxon>
        <taxon>Gemmatales</taxon>
        <taxon>Gemmataceae</taxon>
        <taxon>Frigoriglobus</taxon>
    </lineage>
</organism>
<name>A0A6M5YI86_9BACT</name>
<gene>
    <name evidence="2" type="ORF">FTUN_1310</name>
</gene>
<keyword evidence="3" id="KW-1185">Reference proteome</keyword>
<dbReference type="KEGG" id="ftj:FTUN_1310"/>
<reference evidence="3" key="1">
    <citation type="submission" date="2020-05" db="EMBL/GenBank/DDBJ databases">
        <title>Frigoriglobus tundricola gen. nov., sp. nov., a psychrotolerant cellulolytic planctomycete of the family Gemmataceae with two divergent copies of 16S rRNA gene.</title>
        <authorList>
            <person name="Kulichevskaya I.S."/>
            <person name="Ivanova A.A."/>
            <person name="Naumoff D.G."/>
            <person name="Beletsky A.V."/>
            <person name="Rijpstra W.I.C."/>
            <person name="Sinninghe Damste J.S."/>
            <person name="Mardanov A.V."/>
            <person name="Ravin N.V."/>
            <person name="Dedysh S.N."/>
        </authorList>
    </citation>
    <scope>NUCLEOTIDE SEQUENCE [LARGE SCALE GENOMIC DNA]</scope>
    <source>
        <strain evidence="3">PL17</strain>
    </source>
</reference>
<evidence type="ECO:0000256" key="1">
    <source>
        <dbReference type="SAM" id="MobiDB-lite"/>
    </source>
</evidence>
<dbReference type="Proteomes" id="UP000503447">
    <property type="component" value="Chromosome"/>
</dbReference>
<dbReference type="EMBL" id="CP053452">
    <property type="protein sequence ID" value="QJW93799.1"/>
    <property type="molecule type" value="Genomic_DNA"/>
</dbReference>
<proteinExistence type="predicted"/>
<sequence length="130" mass="14523">MPHPNGPLLWPNKAAHRPGHDYSVRQKGPASNTKQVTWPGPLVSDREGSAIGPQDHVNCVGYLLGVYSVRRLHPAEAGDPVADFLEQRKHLWLFESIPESVVPSKSPILMSNTRLNSQHAIMRVYVFLVR</sequence>